<protein>
    <submittedName>
        <fullName evidence="2">Uncharacterized protein</fullName>
    </submittedName>
</protein>
<dbReference type="AlphaFoldDB" id="A0A250XJS9"/>
<dbReference type="Proteomes" id="UP000232323">
    <property type="component" value="Unassembled WGS sequence"/>
</dbReference>
<name>A0A250XJS9_9CHLO</name>
<accession>A0A250XJS9</accession>
<proteinExistence type="predicted"/>
<dbReference type="OrthoDB" id="545136at2759"/>
<feature type="compositionally biased region" description="Polar residues" evidence="1">
    <location>
        <begin position="245"/>
        <end position="265"/>
    </location>
</feature>
<feature type="compositionally biased region" description="Low complexity" evidence="1">
    <location>
        <begin position="200"/>
        <end position="244"/>
    </location>
</feature>
<sequence length="331" mass="36903">MMDSRANTPLKSSDYASSHDDIFGVQRNWFTALYKQLNYMNNTGMVQGSFKGRQREVFESVEKEFEVLYERYFMGSDLKGVEHRAVLMVCLAVATHKVLSEEIGDPNVVREIIRTNQGSMMMAFLLPVHRFKIWLLRYLLAEDPFKQAVGFLPALQADMGGLCEAEVVRGPLRSTTQQEDKGSSSTTTTESHENLDDTASSSSSEPSVSSPSTSSSQSTGLSTPNSNIPQINSSASSTYYNSSNHGGSSDTSKGSQKQAGSQENEVSLVVTKCKYHEILTREDTPSLLSEFCCQHGMTWMKDFQRHGVEVGFERSRSWEDDCCVLRVAKRM</sequence>
<evidence type="ECO:0000313" key="2">
    <source>
        <dbReference type="EMBL" id="GAX83293.1"/>
    </source>
</evidence>
<dbReference type="STRING" id="1157962.A0A250XJS9"/>
<comment type="caution">
    <text evidence="2">The sequence shown here is derived from an EMBL/GenBank/DDBJ whole genome shotgun (WGS) entry which is preliminary data.</text>
</comment>
<organism evidence="2 3">
    <name type="scientific">Chlamydomonas eustigma</name>
    <dbReference type="NCBI Taxonomy" id="1157962"/>
    <lineage>
        <taxon>Eukaryota</taxon>
        <taxon>Viridiplantae</taxon>
        <taxon>Chlorophyta</taxon>
        <taxon>core chlorophytes</taxon>
        <taxon>Chlorophyceae</taxon>
        <taxon>CS clade</taxon>
        <taxon>Chlamydomonadales</taxon>
        <taxon>Chlamydomonadaceae</taxon>
        <taxon>Chlamydomonas</taxon>
    </lineage>
</organism>
<evidence type="ECO:0000256" key="1">
    <source>
        <dbReference type="SAM" id="MobiDB-lite"/>
    </source>
</evidence>
<evidence type="ECO:0000313" key="3">
    <source>
        <dbReference type="Proteomes" id="UP000232323"/>
    </source>
</evidence>
<gene>
    <name evidence="2" type="ORF">CEUSTIGMA_g10719.t1</name>
</gene>
<reference evidence="2 3" key="1">
    <citation type="submission" date="2017-08" db="EMBL/GenBank/DDBJ databases">
        <title>Acidophilic green algal genome provides insights into adaptation to an acidic environment.</title>
        <authorList>
            <person name="Hirooka S."/>
            <person name="Hirose Y."/>
            <person name="Kanesaki Y."/>
            <person name="Higuchi S."/>
            <person name="Fujiwara T."/>
            <person name="Onuma R."/>
            <person name="Era A."/>
            <person name="Ohbayashi R."/>
            <person name="Uzuka A."/>
            <person name="Nozaki H."/>
            <person name="Yoshikawa H."/>
            <person name="Miyagishima S.Y."/>
        </authorList>
    </citation>
    <scope>NUCLEOTIDE SEQUENCE [LARGE SCALE GENOMIC DNA]</scope>
    <source>
        <strain evidence="2 3">NIES-2499</strain>
    </source>
</reference>
<feature type="region of interest" description="Disordered" evidence="1">
    <location>
        <begin position="170"/>
        <end position="265"/>
    </location>
</feature>
<keyword evidence="3" id="KW-1185">Reference proteome</keyword>
<dbReference type="EMBL" id="BEGY01000095">
    <property type="protein sequence ID" value="GAX83293.1"/>
    <property type="molecule type" value="Genomic_DNA"/>
</dbReference>